<feature type="transmembrane region" description="Helical" evidence="6">
    <location>
        <begin position="127"/>
        <end position="146"/>
    </location>
</feature>
<dbReference type="PANTHER" id="PTHR30074:SF5">
    <property type="entry name" value="FORMATE DEHYDROGENASE, NITRATE-INDUCIBLE, CYTOCHROME B556(FDN) SUBUNIT"/>
    <property type="match status" value="1"/>
</dbReference>
<evidence type="ECO:0000256" key="5">
    <source>
        <dbReference type="ARBA" id="ARBA00023136"/>
    </source>
</evidence>
<dbReference type="GO" id="GO:0015944">
    <property type="term" value="P:formate oxidation"/>
    <property type="evidence" value="ECO:0007669"/>
    <property type="project" value="TreeGrafter"/>
</dbReference>
<gene>
    <name evidence="8" type="ORF">SAMN04490178_10485</name>
</gene>
<reference evidence="8 9" key="1">
    <citation type="submission" date="2016-10" db="EMBL/GenBank/DDBJ databases">
        <authorList>
            <person name="de Groot N.N."/>
        </authorList>
    </citation>
    <scope>NUCLEOTIDE SEQUENCE [LARGE SCALE GENOMIC DNA]</scope>
    <source>
        <strain evidence="8 9">DSM 13305</strain>
    </source>
</reference>
<dbReference type="GO" id="GO:0022904">
    <property type="term" value="P:respiratory electron transport chain"/>
    <property type="evidence" value="ECO:0007669"/>
    <property type="project" value="InterPro"/>
</dbReference>
<dbReference type="Pfam" id="PF01292">
    <property type="entry name" value="Ni_hydr_CYTB"/>
    <property type="match status" value="1"/>
</dbReference>
<evidence type="ECO:0000259" key="7">
    <source>
        <dbReference type="Pfam" id="PF01292"/>
    </source>
</evidence>
<dbReference type="STRING" id="112903.SAMN04490178_10485"/>
<dbReference type="SUPFAM" id="SSF81342">
    <property type="entry name" value="Transmembrane di-heme cytochromes"/>
    <property type="match status" value="1"/>
</dbReference>
<evidence type="ECO:0000256" key="2">
    <source>
        <dbReference type="ARBA" id="ARBA00022475"/>
    </source>
</evidence>
<dbReference type="EMBL" id="FODY01000004">
    <property type="protein sequence ID" value="SEO70045.1"/>
    <property type="molecule type" value="Genomic_DNA"/>
</dbReference>
<evidence type="ECO:0000256" key="6">
    <source>
        <dbReference type="SAM" id="Phobius"/>
    </source>
</evidence>
<dbReference type="GO" id="GO:0005886">
    <property type="term" value="C:plasma membrane"/>
    <property type="evidence" value="ECO:0007669"/>
    <property type="project" value="UniProtKB-SubCell"/>
</dbReference>
<dbReference type="GO" id="GO:0036397">
    <property type="term" value="F:formate dehydrogenase (quinone) activity"/>
    <property type="evidence" value="ECO:0007669"/>
    <property type="project" value="TreeGrafter"/>
</dbReference>
<feature type="transmembrane region" description="Helical" evidence="6">
    <location>
        <begin position="21"/>
        <end position="41"/>
    </location>
</feature>
<dbReference type="InterPro" id="IPR016174">
    <property type="entry name" value="Di-haem_cyt_TM"/>
</dbReference>
<feature type="transmembrane region" description="Helical" evidence="6">
    <location>
        <begin position="166"/>
        <end position="185"/>
    </location>
</feature>
<evidence type="ECO:0000256" key="4">
    <source>
        <dbReference type="ARBA" id="ARBA00022989"/>
    </source>
</evidence>
<dbReference type="GO" id="GO:0009061">
    <property type="term" value="P:anaerobic respiration"/>
    <property type="evidence" value="ECO:0007669"/>
    <property type="project" value="TreeGrafter"/>
</dbReference>
<sequence length="232" mass="26401">MVNHHKEEHARVLKHRWPSRLFHWGLVIGFLPAAITGLIIWQKPGSEEFVNLAMRIHIVSAAILTISAFTFMFTGFDRIVAFFRLVLSWSRHDLEWLKIGGGYLHKILLGREVPVMPMDKLNSGQKLMGVIMLVGGAFLTASGWLLYSFIPFFPKLFVYWVEFGHLWIGLAMTACLVGHMFLGIYNQGEFKAMFGDGTQPLSEVKHHNPLWVAHKIERVTGKTTEEPMEKGA</sequence>
<evidence type="ECO:0000313" key="8">
    <source>
        <dbReference type="EMBL" id="SEO70045.1"/>
    </source>
</evidence>
<dbReference type="Proteomes" id="UP000198847">
    <property type="component" value="Unassembled WGS sequence"/>
</dbReference>
<evidence type="ECO:0000256" key="3">
    <source>
        <dbReference type="ARBA" id="ARBA00022692"/>
    </source>
</evidence>
<accession>A0A1H8RUM4</accession>
<keyword evidence="3 6" id="KW-0812">Transmembrane</keyword>
<comment type="subcellular location">
    <subcellularLocation>
        <location evidence="1">Cell membrane</location>
        <topology evidence="1">Multi-pass membrane protein</topology>
    </subcellularLocation>
</comment>
<keyword evidence="2" id="KW-1003">Cell membrane</keyword>
<dbReference type="AlphaFoldDB" id="A0A1H8RUM4"/>
<dbReference type="InterPro" id="IPR051817">
    <property type="entry name" value="FDH_cytochrome_b556_subunit"/>
</dbReference>
<keyword evidence="4 6" id="KW-1133">Transmembrane helix</keyword>
<keyword evidence="5 6" id="KW-0472">Membrane</keyword>
<name>A0A1H8RUM4_9FIRM</name>
<feature type="domain" description="Cytochrome b561 bacterial/Ni-hydrogenase" evidence="7">
    <location>
        <begin position="15"/>
        <end position="195"/>
    </location>
</feature>
<dbReference type="OrthoDB" id="1808646at2"/>
<dbReference type="GO" id="GO:0009055">
    <property type="term" value="F:electron transfer activity"/>
    <property type="evidence" value="ECO:0007669"/>
    <property type="project" value="InterPro"/>
</dbReference>
<evidence type="ECO:0000313" key="9">
    <source>
        <dbReference type="Proteomes" id="UP000198847"/>
    </source>
</evidence>
<protein>
    <submittedName>
        <fullName evidence="8">Formate dehydrogenase subunit gamma</fullName>
    </submittedName>
</protein>
<proteinExistence type="predicted"/>
<evidence type="ECO:0000256" key="1">
    <source>
        <dbReference type="ARBA" id="ARBA00004651"/>
    </source>
</evidence>
<feature type="transmembrane region" description="Helical" evidence="6">
    <location>
        <begin position="53"/>
        <end position="76"/>
    </location>
</feature>
<organism evidence="8 9">
    <name type="scientific">Propionispora vibrioides</name>
    <dbReference type="NCBI Taxonomy" id="112903"/>
    <lineage>
        <taxon>Bacteria</taxon>
        <taxon>Bacillati</taxon>
        <taxon>Bacillota</taxon>
        <taxon>Negativicutes</taxon>
        <taxon>Selenomonadales</taxon>
        <taxon>Sporomusaceae</taxon>
        <taxon>Propionispora</taxon>
    </lineage>
</organism>
<keyword evidence="9" id="KW-1185">Reference proteome</keyword>
<dbReference type="InterPro" id="IPR011577">
    <property type="entry name" value="Cyt_b561_bac/Ni-Hgenase"/>
</dbReference>
<dbReference type="GO" id="GO:0009326">
    <property type="term" value="C:formate dehydrogenase complex"/>
    <property type="evidence" value="ECO:0007669"/>
    <property type="project" value="TreeGrafter"/>
</dbReference>
<dbReference type="PANTHER" id="PTHR30074">
    <property type="entry name" value="FORMATE DEHYDROGENASE, NITRATE-INDUCIBLE, CYTOCHROME B556 FDN SUBUNIT"/>
    <property type="match status" value="1"/>
</dbReference>
<dbReference type="Gene3D" id="1.20.950.20">
    <property type="entry name" value="Transmembrane di-heme cytochromes, Chain C"/>
    <property type="match status" value="1"/>
</dbReference>